<keyword evidence="4" id="KW-1185">Reference proteome</keyword>
<dbReference type="PANTHER" id="PTHR43639">
    <property type="entry name" value="OXIDOREDUCTASE, SHORT-CHAIN DEHYDROGENASE/REDUCTASE FAMILY (AFU_ORTHOLOGUE AFUA_5G02870)"/>
    <property type="match status" value="1"/>
</dbReference>
<dbReference type="PROSITE" id="PS00061">
    <property type="entry name" value="ADH_SHORT"/>
    <property type="match status" value="1"/>
</dbReference>
<dbReference type="PRINTS" id="PR00081">
    <property type="entry name" value="GDHRDH"/>
</dbReference>
<dbReference type="InterPro" id="IPR002347">
    <property type="entry name" value="SDR_fam"/>
</dbReference>
<dbReference type="RefSeq" id="WP_109333997.1">
    <property type="nucleotide sequence ID" value="NZ_CP021354.1"/>
</dbReference>
<sequence length="268" mass="27735">MILDRFRVDGRVAVVTGAGRGIGAATAVGLAEAGAHVAISARHADQLQKVATQIEEAGRRALVVPADLMDLQAVAALADAAQEEFGRLDIVVNNVGGTIPNALLDTDSDYLEEAFHFNVSTAHALVRAAVPHMLAHDGGSVVNISSVMGRLSGRGYLAYGTAKAALAHYTRLAARDLSPHVRVNAIAVGSVLTSALEFVASDEAVKASMESVTPLGRIGDPEDIAAAVLYLSSKAGSYITGKVLEVDGGLDQPNLDLGLPDLKLGEKP</sequence>
<dbReference type="PRINTS" id="PR00080">
    <property type="entry name" value="SDRFAMILY"/>
</dbReference>
<proteinExistence type="inferred from homology"/>
<protein>
    <submittedName>
        <fullName evidence="3">Short-chain dehydrogenase</fullName>
    </submittedName>
</protein>
<dbReference type="InterPro" id="IPR020904">
    <property type="entry name" value="Sc_DH/Rdtase_CS"/>
</dbReference>
<reference evidence="3 4" key="1">
    <citation type="submission" date="2017-05" db="EMBL/GenBank/DDBJ databases">
        <title>Isolation of Rhodococcus sp. S2-17 biodegrading of BP-3.</title>
        <authorList>
            <person name="Lee Y."/>
            <person name="Kim K.H."/>
            <person name="Chun B.H."/>
            <person name="Jung H.S."/>
            <person name="Jeon C.O."/>
        </authorList>
    </citation>
    <scope>NUCLEOTIDE SEQUENCE [LARGE SCALE GENOMIC DNA]</scope>
    <source>
        <strain evidence="3 4">S2-17</strain>
    </source>
</reference>
<dbReference type="SUPFAM" id="SSF51735">
    <property type="entry name" value="NAD(P)-binding Rossmann-fold domains"/>
    <property type="match status" value="1"/>
</dbReference>
<dbReference type="GO" id="GO:0016491">
    <property type="term" value="F:oxidoreductase activity"/>
    <property type="evidence" value="ECO:0007669"/>
    <property type="project" value="UniProtKB-KW"/>
</dbReference>
<dbReference type="InterPro" id="IPR036291">
    <property type="entry name" value="NAD(P)-bd_dom_sf"/>
</dbReference>
<comment type="similarity">
    <text evidence="1">Belongs to the short-chain dehydrogenases/reductases (SDR) family.</text>
</comment>
<keyword evidence="2" id="KW-0560">Oxidoreductase</keyword>
<evidence type="ECO:0000313" key="3">
    <source>
        <dbReference type="EMBL" id="AWK74766.1"/>
    </source>
</evidence>
<evidence type="ECO:0000313" key="4">
    <source>
        <dbReference type="Proteomes" id="UP000245711"/>
    </source>
</evidence>
<name>A0A2S2C1J8_9NOCA</name>
<dbReference type="PANTHER" id="PTHR43639:SF1">
    <property type="entry name" value="SHORT-CHAIN DEHYDROGENASE_REDUCTASE FAMILY PROTEIN"/>
    <property type="match status" value="1"/>
</dbReference>
<dbReference type="Proteomes" id="UP000245711">
    <property type="component" value="Chromosome"/>
</dbReference>
<dbReference type="FunFam" id="3.40.50.720:FF:000084">
    <property type="entry name" value="Short-chain dehydrogenase reductase"/>
    <property type="match status" value="1"/>
</dbReference>
<dbReference type="Pfam" id="PF13561">
    <property type="entry name" value="adh_short_C2"/>
    <property type="match status" value="1"/>
</dbReference>
<dbReference type="OrthoDB" id="9803333at2"/>
<evidence type="ECO:0000256" key="2">
    <source>
        <dbReference type="ARBA" id="ARBA00023002"/>
    </source>
</evidence>
<accession>A0A2S2C1J8</accession>
<evidence type="ECO:0000256" key="1">
    <source>
        <dbReference type="ARBA" id="ARBA00006484"/>
    </source>
</evidence>
<dbReference type="EMBL" id="CP021354">
    <property type="protein sequence ID" value="AWK74766.1"/>
    <property type="molecule type" value="Genomic_DNA"/>
</dbReference>
<gene>
    <name evidence="3" type="ORF">CBI38_27615</name>
</gene>
<dbReference type="NCBIfam" id="NF005559">
    <property type="entry name" value="PRK07231.1"/>
    <property type="match status" value="1"/>
</dbReference>
<dbReference type="CDD" id="cd05233">
    <property type="entry name" value="SDR_c"/>
    <property type="match status" value="1"/>
</dbReference>
<dbReference type="NCBIfam" id="NF005873">
    <property type="entry name" value="PRK07814.1"/>
    <property type="match status" value="1"/>
</dbReference>
<dbReference type="AlphaFoldDB" id="A0A2S2C1J8"/>
<dbReference type="Gene3D" id="3.40.50.720">
    <property type="entry name" value="NAD(P)-binding Rossmann-like Domain"/>
    <property type="match status" value="1"/>
</dbReference>
<organism evidence="3 4">
    <name type="scientific">Rhodococcus oxybenzonivorans</name>
    <dbReference type="NCBI Taxonomy" id="1990687"/>
    <lineage>
        <taxon>Bacteria</taxon>
        <taxon>Bacillati</taxon>
        <taxon>Actinomycetota</taxon>
        <taxon>Actinomycetes</taxon>
        <taxon>Mycobacteriales</taxon>
        <taxon>Nocardiaceae</taxon>
        <taxon>Rhodococcus</taxon>
    </lineage>
</organism>
<dbReference type="KEGG" id="roz:CBI38_27615"/>